<name>A0A4P7CXC8_9BURK</name>
<protein>
    <submittedName>
        <fullName evidence="1">Uncharacterized protein</fullName>
    </submittedName>
</protein>
<sequence>MPRKFLSKNAIELLFNIPYTPWRALLNEHTIASGASLSQEKSCVDGVICIVFGYHEDTRRALLPAGARRIETSQNEALLDGAERLALIQGYPALY</sequence>
<keyword evidence="2" id="KW-1185">Reference proteome</keyword>
<evidence type="ECO:0000313" key="2">
    <source>
        <dbReference type="Proteomes" id="UP000295727"/>
    </source>
</evidence>
<dbReference type="Proteomes" id="UP000295727">
    <property type="component" value="Chromosome 2"/>
</dbReference>
<evidence type="ECO:0000313" key="1">
    <source>
        <dbReference type="EMBL" id="QBQ98831.1"/>
    </source>
</evidence>
<dbReference type="KEGG" id="ppai:E1956_16315"/>
<dbReference type="RefSeq" id="WP_134751001.1">
    <property type="nucleotide sequence ID" value="NZ_CP038149.1"/>
</dbReference>
<proteinExistence type="predicted"/>
<reference evidence="1 2" key="1">
    <citation type="submission" date="2019-03" db="EMBL/GenBank/DDBJ databases">
        <title>Paraburkholderia sp. 7MH5, isolated from subtropical forest soil.</title>
        <authorList>
            <person name="Gao Z.-H."/>
            <person name="Qiu L.-H."/>
        </authorList>
    </citation>
    <scope>NUCLEOTIDE SEQUENCE [LARGE SCALE GENOMIC DNA]</scope>
    <source>
        <strain evidence="1 2">7MH5</strain>
    </source>
</reference>
<gene>
    <name evidence="1" type="ORF">E1956_16315</name>
</gene>
<accession>A0A4P7CXC8</accession>
<organism evidence="1 2">
    <name type="scientific">Paraburkholderia pallida</name>
    <dbReference type="NCBI Taxonomy" id="2547399"/>
    <lineage>
        <taxon>Bacteria</taxon>
        <taxon>Pseudomonadati</taxon>
        <taxon>Pseudomonadota</taxon>
        <taxon>Betaproteobacteria</taxon>
        <taxon>Burkholderiales</taxon>
        <taxon>Burkholderiaceae</taxon>
        <taxon>Paraburkholderia</taxon>
    </lineage>
</organism>
<dbReference type="AlphaFoldDB" id="A0A4P7CXC8"/>
<dbReference type="EMBL" id="CP038149">
    <property type="protein sequence ID" value="QBQ98831.1"/>
    <property type="molecule type" value="Genomic_DNA"/>
</dbReference>